<dbReference type="EMBL" id="BMHA01000001">
    <property type="protein sequence ID" value="GGI03007.1"/>
    <property type="molecule type" value="Genomic_DNA"/>
</dbReference>
<dbReference type="Proteomes" id="UP000650511">
    <property type="component" value="Unassembled WGS sequence"/>
</dbReference>
<sequence>MSRELTCCNDTYVRGTDAVWRYRWSEPVPGAVDLTLADVFAIHLGPNDSVPMRQLSPDEVSWVKGEAADLENVLLRPSRNGRSAGVGDLVVGMQAPELHVLTMLTVADIGQLAGVSKATIDSYRYRGYLPAPQATRGRTPLWARPIIRHWLDNRPGCGWRTDLYGSTLESARAGG</sequence>
<reference evidence="1" key="2">
    <citation type="submission" date="2020-09" db="EMBL/GenBank/DDBJ databases">
        <authorList>
            <person name="Sun Q."/>
            <person name="Zhou Y."/>
        </authorList>
    </citation>
    <scope>NUCLEOTIDE SEQUENCE</scope>
    <source>
        <strain evidence="1">CGMCC 1.14988</strain>
    </source>
</reference>
<name>A0A8J3A6W7_9ACTN</name>
<evidence type="ECO:0000313" key="2">
    <source>
        <dbReference type="Proteomes" id="UP000650511"/>
    </source>
</evidence>
<dbReference type="OrthoDB" id="4571714at2"/>
<gene>
    <name evidence="1" type="ORF">GCM10011354_02300</name>
</gene>
<dbReference type="AlphaFoldDB" id="A0A8J3A6W7"/>
<protein>
    <submittedName>
        <fullName evidence="1">Uncharacterized protein</fullName>
    </submittedName>
</protein>
<proteinExistence type="predicted"/>
<keyword evidence="2" id="KW-1185">Reference proteome</keyword>
<accession>A0A8J3A6W7</accession>
<organism evidence="1 2">
    <name type="scientific">Egicoccus halophilus</name>
    <dbReference type="NCBI Taxonomy" id="1670830"/>
    <lineage>
        <taxon>Bacteria</taxon>
        <taxon>Bacillati</taxon>
        <taxon>Actinomycetota</taxon>
        <taxon>Nitriliruptoria</taxon>
        <taxon>Egicoccales</taxon>
        <taxon>Egicoccaceae</taxon>
        <taxon>Egicoccus</taxon>
    </lineage>
</organism>
<dbReference type="RefSeq" id="WP_130648269.1">
    <property type="nucleotide sequence ID" value="NZ_BMHA01000001.1"/>
</dbReference>
<comment type="caution">
    <text evidence="1">The sequence shown here is derived from an EMBL/GenBank/DDBJ whole genome shotgun (WGS) entry which is preliminary data.</text>
</comment>
<reference evidence="1" key="1">
    <citation type="journal article" date="2014" name="Int. J. Syst. Evol. Microbiol.">
        <title>Complete genome sequence of Corynebacterium casei LMG S-19264T (=DSM 44701T), isolated from a smear-ripened cheese.</title>
        <authorList>
            <consortium name="US DOE Joint Genome Institute (JGI-PGF)"/>
            <person name="Walter F."/>
            <person name="Albersmeier A."/>
            <person name="Kalinowski J."/>
            <person name="Ruckert C."/>
        </authorList>
    </citation>
    <scope>NUCLEOTIDE SEQUENCE</scope>
    <source>
        <strain evidence="1">CGMCC 1.14988</strain>
    </source>
</reference>
<evidence type="ECO:0000313" key="1">
    <source>
        <dbReference type="EMBL" id="GGI03007.1"/>
    </source>
</evidence>